<evidence type="ECO:0000313" key="8">
    <source>
        <dbReference type="Proteomes" id="UP000799640"/>
    </source>
</evidence>
<dbReference type="Gene3D" id="3.70.10.10">
    <property type="match status" value="1"/>
</dbReference>
<comment type="similarity">
    <text evidence="2">Belongs to the rad1 family.</text>
</comment>
<dbReference type="GO" id="GO:0006281">
    <property type="term" value="P:DNA repair"/>
    <property type="evidence" value="ECO:0007669"/>
    <property type="project" value="UniProtKB-KW"/>
</dbReference>
<keyword evidence="5" id="KW-0539">Nucleus</keyword>
<keyword evidence="4" id="KW-0234">DNA repair</keyword>
<evidence type="ECO:0000313" key="7">
    <source>
        <dbReference type="EMBL" id="KAF2401904.1"/>
    </source>
</evidence>
<dbReference type="EMBL" id="ML996692">
    <property type="protein sequence ID" value="KAF2401904.1"/>
    <property type="molecule type" value="Genomic_DNA"/>
</dbReference>
<keyword evidence="3" id="KW-0227">DNA damage</keyword>
<keyword evidence="8" id="KW-1185">Reference proteome</keyword>
<organism evidence="7 8">
    <name type="scientific">Trichodelitschia bisporula</name>
    <dbReference type="NCBI Taxonomy" id="703511"/>
    <lineage>
        <taxon>Eukaryota</taxon>
        <taxon>Fungi</taxon>
        <taxon>Dikarya</taxon>
        <taxon>Ascomycota</taxon>
        <taxon>Pezizomycotina</taxon>
        <taxon>Dothideomycetes</taxon>
        <taxon>Dothideomycetes incertae sedis</taxon>
        <taxon>Phaeotrichales</taxon>
        <taxon>Phaeotrichaceae</taxon>
        <taxon>Trichodelitschia</taxon>
    </lineage>
</organism>
<dbReference type="PANTHER" id="PTHR10870:SF0">
    <property type="entry name" value="CELL CYCLE CHECKPOINT PROTEIN RAD1"/>
    <property type="match status" value="1"/>
</dbReference>
<dbReference type="OrthoDB" id="337581at2759"/>
<dbReference type="InterPro" id="IPR046938">
    <property type="entry name" value="DNA_clamp_sf"/>
</dbReference>
<dbReference type="AlphaFoldDB" id="A0A6G1I137"/>
<sequence>MSDTQSRPMFSAVSGSARQLFLLLRCIGFSPKTRVQITEDELRFIAEEGGVMQGTAILQKALFTSFQFTPPASHVHEEGHEDGEADADKFIVFEISLSALLDTLQIFGLGDSKSSTFNRDPYTSTAFSAPVLGVTGLCRLSYASVGAPFTIVLQESGITTTSELVTYEPSSNAADIPFTRDQIAIKVIMRAAYLYDAISELASANPERLVLAADDSTFTLSASSSLGSAVVEFHRDNSRSQYASTVDQPGAGVMETFFVPEEFKQVYHFSRVVGVKKALSVASKVSVRADNQGVLSLQFMIENLEGGGVSFVDFRFIPLADDEDGSESDRDYEEGETAETADE</sequence>
<protein>
    <submittedName>
        <fullName evidence="7">Rad1-domain-containing protein</fullName>
    </submittedName>
</protein>
<evidence type="ECO:0000256" key="1">
    <source>
        <dbReference type="ARBA" id="ARBA00004123"/>
    </source>
</evidence>
<dbReference type="InterPro" id="IPR003021">
    <property type="entry name" value="Rad1_Rec1_Rad17"/>
</dbReference>
<dbReference type="Pfam" id="PF02144">
    <property type="entry name" value="Rad1"/>
    <property type="match status" value="1"/>
</dbReference>
<dbReference type="PRINTS" id="PR01245">
    <property type="entry name" value="RAD1REC1"/>
</dbReference>
<feature type="region of interest" description="Disordered" evidence="6">
    <location>
        <begin position="321"/>
        <end position="343"/>
    </location>
</feature>
<evidence type="ECO:0000256" key="5">
    <source>
        <dbReference type="ARBA" id="ARBA00023242"/>
    </source>
</evidence>
<evidence type="ECO:0000256" key="4">
    <source>
        <dbReference type="ARBA" id="ARBA00023204"/>
    </source>
</evidence>
<name>A0A6G1I137_9PEZI</name>
<dbReference type="GO" id="GO:0030896">
    <property type="term" value="C:checkpoint clamp complex"/>
    <property type="evidence" value="ECO:0007669"/>
    <property type="project" value="TreeGrafter"/>
</dbReference>
<proteinExistence type="inferred from homology"/>
<evidence type="ECO:0000256" key="3">
    <source>
        <dbReference type="ARBA" id="ARBA00022763"/>
    </source>
</evidence>
<comment type="subcellular location">
    <subcellularLocation>
        <location evidence="1">Nucleus</location>
    </subcellularLocation>
</comment>
<dbReference type="PANTHER" id="PTHR10870">
    <property type="entry name" value="CELL CYCLE CHECKPOINT PROTEIN RAD1"/>
    <property type="match status" value="1"/>
</dbReference>
<evidence type="ECO:0000256" key="6">
    <source>
        <dbReference type="SAM" id="MobiDB-lite"/>
    </source>
</evidence>
<reference evidence="7" key="1">
    <citation type="journal article" date="2020" name="Stud. Mycol.">
        <title>101 Dothideomycetes genomes: a test case for predicting lifestyles and emergence of pathogens.</title>
        <authorList>
            <person name="Haridas S."/>
            <person name="Albert R."/>
            <person name="Binder M."/>
            <person name="Bloem J."/>
            <person name="Labutti K."/>
            <person name="Salamov A."/>
            <person name="Andreopoulos B."/>
            <person name="Baker S."/>
            <person name="Barry K."/>
            <person name="Bills G."/>
            <person name="Bluhm B."/>
            <person name="Cannon C."/>
            <person name="Castanera R."/>
            <person name="Culley D."/>
            <person name="Daum C."/>
            <person name="Ezra D."/>
            <person name="Gonzalez J."/>
            <person name="Henrissat B."/>
            <person name="Kuo A."/>
            <person name="Liang C."/>
            <person name="Lipzen A."/>
            <person name="Lutzoni F."/>
            <person name="Magnuson J."/>
            <person name="Mondo S."/>
            <person name="Nolan M."/>
            <person name="Ohm R."/>
            <person name="Pangilinan J."/>
            <person name="Park H.-J."/>
            <person name="Ramirez L."/>
            <person name="Alfaro M."/>
            <person name="Sun H."/>
            <person name="Tritt A."/>
            <person name="Yoshinaga Y."/>
            <person name="Zwiers L.-H."/>
            <person name="Turgeon B."/>
            <person name="Goodwin S."/>
            <person name="Spatafora J."/>
            <person name="Crous P."/>
            <person name="Grigoriev I."/>
        </authorList>
    </citation>
    <scope>NUCLEOTIDE SEQUENCE</scope>
    <source>
        <strain evidence="7">CBS 262.69</strain>
    </source>
</reference>
<evidence type="ECO:0000256" key="2">
    <source>
        <dbReference type="ARBA" id="ARBA00010991"/>
    </source>
</evidence>
<gene>
    <name evidence="7" type="ORF">EJ06DRAFT_367169</name>
</gene>
<dbReference type="GO" id="GO:0000077">
    <property type="term" value="P:DNA damage checkpoint signaling"/>
    <property type="evidence" value="ECO:0007669"/>
    <property type="project" value="InterPro"/>
</dbReference>
<accession>A0A6G1I137</accession>
<dbReference type="SUPFAM" id="SSF55979">
    <property type="entry name" value="DNA clamp"/>
    <property type="match status" value="1"/>
</dbReference>
<dbReference type="Proteomes" id="UP000799640">
    <property type="component" value="Unassembled WGS sequence"/>
</dbReference>